<keyword evidence="2" id="KW-1133">Transmembrane helix</keyword>
<dbReference type="EMBL" id="JRKL02002021">
    <property type="protein sequence ID" value="KAF3960861.1"/>
    <property type="molecule type" value="Genomic_DNA"/>
</dbReference>
<sequence>MDEMNWMIVIVMGFNFSCLNTMITCLDFLMLVVSWHMKAATMCEFFKQEFIGGLQGLGIDSLEKFCEKIPFMCMELKDDRENTHPMKSSVRYITLRLAGQKKSLPKSSGHWLNTGASSYRLGITKQNLGTRGLNYWSLQGQKRKTSSVNRAPVQSIGDRNARSHRRRDRIARSHIVNGSGIGASEIASANTTRAPLLQSRAHRIGNRQIGDRSYPSVTLAVAPPGPPLRPPCSLKQMGREIVRQESPQKPELRSRLWYYEDGFEVLTENKGSDNIRGMMIVSPEPMKLQLEASCFEKMKNLKFLMVGFLLSSLPSNFRPQKLVALNMPQSRIILDKLFERIQSRSLTHMNFQSLRKLILQFGRKLGLPQDMKCSGVKGNVLLDLHSHRKLSHQIDFSSQISLSEFKVIRNEVTFPLDMHLTIDFGETYNINVPGKKIPKWFNHQNIGSSILIWNFHQWQGKFGDMMQGNRNHVEISCKISRWTSKSGKFAPMIARIGVHVECICSPQNSVIVQDNSQNVDDSKDTVLTPLLPPCSTSNVSHTNLGCLSGLRLDGNGFELVSSSIAHPFLKRNIPSEKSALQTLKASDWHLEGAFESRHLEELFSRYKGKVLMEYGSEICPLQASPVLSSKQTV</sequence>
<evidence type="ECO:0000256" key="1">
    <source>
        <dbReference type="SAM" id="MobiDB-lite"/>
    </source>
</evidence>
<evidence type="ECO:0000256" key="2">
    <source>
        <dbReference type="SAM" id="Phobius"/>
    </source>
</evidence>
<evidence type="ECO:0000313" key="3">
    <source>
        <dbReference type="EMBL" id="KAF3960861.1"/>
    </source>
</evidence>
<reference evidence="3" key="1">
    <citation type="submission" date="2020-03" db="EMBL/GenBank/DDBJ databases">
        <title>Castanea mollissima Vanexum genome sequencing.</title>
        <authorList>
            <person name="Staton M."/>
        </authorList>
    </citation>
    <scope>NUCLEOTIDE SEQUENCE</scope>
    <source>
        <tissue evidence="3">Leaf</tissue>
    </source>
</reference>
<name>A0A8J4QW24_9ROSI</name>
<keyword evidence="2" id="KW-0812">Transmembrane</keyword>
<dbReference type="OrthoDB" id="286637at2759"/>
<evidence type="ECO:0000313" key="4">
    <source>
        <dbReference type="Proteomes" id="UP000737018"/>
    </source>
</evidence>
<dbReference type="GO" id="GO:0006952">
    <property type="term" value="P:defense response"/>
    <property type="evidence" value="ECO:0007669"/>
    <property type="project" value="InterPro"/>
</dbReference>
<dbReference type="InterPro" id="IPR044974">
    <property type="entry name" value="Disease_R_plants"/>
</dbReference>
<protein>
    <submittedName>
        <fullName evidence="3">Uncharacterized protein</fullName>
    </submittedName>
</protein>
<comment type="caution">
    <text evidence="3">The sequence shown here is derived from an EMBL/GenBank/DDBJ whole genome shotgun (WGS) entry which is preliminary data.</text>
</comment>
<feature type="region of interest" description="Disordered" evidence="1">
    <location>
        <begin position="144"/>
        <end position="167"/>
    </location>
</feature>
<dbReference type="PANTHER" id="PTHR11017:SF570">
    <property type="entry name" value="DISEASE RESISTANCE PROTEIN (TIR-NBS CLASS)-RELATED"/>
    <property type="match status" value="1"/>
</dbReference>
<proteinExistence type="predicted"/>
<gene>
    <name evidence="3" type="ORF">CMV_014460</name>
</gene>
<dbReference type="PANTHER" id="PTHR11017">
    <property type="entry name" value="LEUCINE-RICH REPEAT-CONTAINING PROTEIN"/>
    <property type="match status" value="1"/>
</dbReference>
<keyword evidence="4" id="KW-1185">Reference proteome</keyword>
<keyword evidence="2" id="KW-0472">Membrane</keyword>
<accession>A0A8J4QW24</accession>
<dbReference type="Gene3D" id="1.10.238.10">
    <property type="entry name" value="EF-hand"/>
    <property type="match status" value="1"/>
</dbReference>
<organism evidence="3 4">
    <name type="scientific">Castanea mollissima</name>
    <name type="common">Chinese chestnut</name>
    <dbReference type="NCBI Taxonomy" id="60419"/>
    <lineage>
        <taxon>Eukaryota</taxon>
        <taxon>Viridiplantae</taxon>
        <taxon>Streptophyta</taxon>
        <taxon>Embryophyta</taxon>
        <taxon>Tracheophyta</taxon>
        <taxon>Spermatophyta</taxon>
        <taxon>Magnoliopsida</taxon>
        <taxon>eudicotyledons</taxon>
        <taxon>Gunneridae</taxon>
        <taxon>Pentapetalae</taxon>
        <taxon>rosids</taxon>
        <taxon>fabids</taxon>
        <taxon>Fagales</taxon>
        <taxon>Fagaceae</taxon>
        <taxon>Castanea</taxon>
    </lineage>
</organism>
<dbReference type="Proteomes" id="UP000737018">
    <property type="component" value="Unassembled WGS sequence"/>
</dbReference>
<dbReference type="AlphaFoldDB" id="A0A8J4QW24"/>
<feature type="transmembrane region" description="Helical" evidence="2">
    <location>
        <begin position="6"/>
        <end position="32"/>
    </location>
</feature>